<dbReference type="Proteomes" id="UP000694872">
    <property type="component" value="Unplaced"/>
</dbReference>
<evidence type="ECO:0000256" key="13">
    <source>
        <dbReference type="ARBA" id="ARBA00023033"/>
    </source>
</evidence>
<keyword evidence="14 18" id="KW-0472">Membrane</keyword>
<keyword evidence="11 17" id="KW-0560">Oxidoreductase</keyword>
<evidence type="ECO:0000256" key="16">
    <source>
        <dbReference type="PIRSR" id="PIRSR602403-1"/>
    </source>
</evidence>
<dbReference type="PROSITE" id="PS00086">
    <property type="entry name" value="CYTOCHROME_P450"/>
    <property type="match status" value="1"/>
</dbReference>
<keyword evidence="12 16" id="KW-0408">Iron</keyword>
<accession>A0A2Z6JJ49</accession>
<protein>
    <recommendedName>
        <fullName evidence="6">unspecific monooxygenase</fullName>
        <ecNumber evidence="6">1.14.14.1</ecNumber>
    </recommendedName>
</protein>
<evidence type="ECO:0000256" key="17">
    <source>
        <dbReference type="RuleBase" id="RU000461"/>
    </source>
</evidence>
<organism evidence="19">
    <name type="scientific">Papilio xuthus</name>
    <name type="common">Asian swallowtail butterfly</name>
    <dbReference type="NCBI Taxonomy" id="66420"/>
    <lineage>
        <taxon>Eukaryota</taxon>
        <taxon>Metazoa</taxon>
        <taxon>Ecdysozoa</taxon>
        <taxon>Arthropoda</taxon>
        <taxon>Hexapoda</taxon>
        <taxon>Insecta</taxon>
        <taxon>Pterygota</taxon>
        <taxon>Neoptera</taxon>
        <taxon>Endopterygota</taxon>
        <taxon>Lepidoptera</taxon>
        <taxon>Glossata</taxon>
        <taxon>Ditrysia</taxon>
        <taxon>Papilionoidea</taxon>
        <taxon>Papilionidae</taxon>
        <taxon>Papilioninae</taxon>
        <taxon>Papilio</taxon>
    </lineage>
</organism>
<comment type="catalytic activity">
    <reaction evidence="15">
        <text>an organic molecule + reduced [NADPH--hemoprotein reductase] + O2 = an alcohol + oxidized [NADPH--hemoprotein reductase] + H2O + H(+)</text>
        <dbReference type="Rhea" id="RHEA:17149"/>
        <dbReference type="Rhea" id="RHEA-COMP:11964"/>
        <dbReference type="Rhea" id="RHEA-COMP:11965"/>
        <dbReference type="ChEBI" id="CHEBI:15377"/>
        <dbReference type="ChEBI" id="CHEBI:15378"/>
        <dbReference type="ChEBI" id="CHEBI:15379"/>
        <dbReference type="ChEBI" id="CHEBI:30879"/>
        <dbReference type="ChEBI" id="CHEBI:57618"/>
        <dbReference type="ChEBI" id="CHEBI:58210"/>
        <dbReference type="ChEBI" id="CHEBI:142491"/>
        <dbReference type="EC" id="1.14.14.1"/>
    </reaction>
</comment>
<comment type="function">
    <text evidence="2">May be involved in the metabolism of insect hormones and in the breakdown of synthetic insecticides.</text>
</comment>
<proteinExistence type="inferred from homology"/>
<dbReference type="PRINTS" id="PR00385">
    <property type="entry name" value="P450"/>
</dbReference>
<gene>
    <name evidence="19" type="primary">CYP332A35</name>
    <name evidence="20" type="synonym">LOC106117299</name>
</gene>
<dbReference type="GO" id="GO:0005789">
    <property type="term" value="C:endoplasmic reticulum membrane"/>
    <property type="evidence" value="ECO:0007669"/>
    <property type="project" value="UniProtKB-SubCell"/>
</dbReference>
<dbReference type="SUPFAM" id="SSF48264">
    <property type="entry name" value="Cytochrome P450"/>
    <property type="match status" value="1"/>
</dbReference>
<evidence type="ECO:0000256" key="5">
    <source>
        <dbReference type="ARBA" id="ARBA00010617"/>
    </source>
</evidence>
<evidence type="ECO:0000256" key="11">
    <source>
        <dbReference type="ARBA" id="ARBA00023002"/>
    </source>
</evidence>
<dbReference type="InterPro" id="IPR050476">
    <property type="entry name" value="Insect_CytP450_Detox"/>
</dbReference>
<dbReference type="GO" id="GO:0016712">
    <property type="term" value="F:oxidoreductase activity, acting on paired donors, with incorporation or reduction of molecular oxygen, reduced flavin or flavoprotein as one donor, and incorporation of one atom of oxygen"/>
    <property type="evidence" value="ECO:0007669"/>
    <property type="project" value="UniProtKB-EC"/>
</dbReference>
<evidence type="ECO:0000256" key="12">
    <source>
        <dbReference type="ARBA" id="ARBA00023004"/>
    </source>
</evidence>
<dbReference type="AlphaFoldDB" id="A0A2Z6JJ49"/>
<evidence type="ECO:0000256" key="10">
    <source>
        <dbReference type="ARBA" id="ARBA00022848"/>
    </source>
</evidence>
<dbReference type="InterPro" id="IPR002403">
    <property type="entry name" value="Cyt_P450_E_grp-IV"/>
</dbReference>
<keyword evidence="18" id="KW-1133">Transmembrane helix</keyword>
<dbReference type="PRINTS" id="PR00465">
    <property type="entry name" value="EP450IV"/>
</dbReference>
<keyword evidence="8 16" id="KW-0479">Metal-binding</keyword>
<keyword evidence="7 16" id="KW-0349">Heme</keyword>
<comment type="cofactor">
    <cofactor evidence="1 16">
        <name>heme</name>
        <dbReference type="ChEBI" id="CHEBI:30413"/>
    </cofactor>
</comment>
<dbReference type="InterPro" id="IPR017972">
    <property type="entry name" value="Cyt_P450_CS"/>
</dbReference>
<feature type="binding site" description="axial binding residue" evidence="16">
    <location>
        <position position="451"/>
    </location>
    <ligand>
        <name>heme</name>
        <dbReference type="ChEBI" id="CHEBI:30413"/>
    </ligand>
    <ligandPart>
        <name>Fe</name>
        <dbReference type="ChEBI" id="CHEBI:18248"/>
    </ligandPart>
</feature>
<evidence type="ECO:0000256" key="18">
    <source>
        <dbReference type="SAM" id="Phobius"/>
    </source>
</evidence>
<feature type="transmembrane region" description="Helical" evidence="18">
    <location>
        <begin position="221"/>
        <end position="240"/>
    </location>
</feature>
<dbReference type="RefSeq" id="XP_013166993.1">
    <property type="nucleotide sequence ID" value="XM_013311539.1"/>
</dbReference>
<keyword evidence="18" id="KW-0812">Transmembrane</keyword>
<sequence length="506" mass="59399">MDVPVLSVILNWFLILLSICIFLICCFFYLSYNYWKNRGIPYEKPYLFFGNLSFVLRKSVWDFCYELKNKHPRDYVGIFLAWKPALMLQTPEFARRIFVKDFDYFQDRFLYTGFSDTLGSLNLFTIKNPIWSTMRNSLSPMFTASRLKMITELMNMNSKELVGKIRRDHIENNKYVNLKELFSMYTSDTVAYSVFGIRVSVLNDQDSPLWFITNHMVKWTFWRGFEFTMIFFVPAIAALLRLQFFSEAASEYIKKIFWNVARERKSSDYNNHKDLVNHLLKLRDNLKLPVDSDSDLADDLMLAQVAVFILGSIETSSTALSYCLHELAHHPEEQEKLYNEVSEALKKSGKDHLNYEELMELKYMSACINETLRKYPPLGYLDRICNERYKLNDDVIIEKGTPVFINVLAIHYDEKIYPEPHQWRPERMPNVSDNDNLNFTFLPFGEGPRFCIGKRYGYMQIRASLSQLVAAYKFLPADIPYKVETDPYSVILSPKGGLSVKFQARQ</sequence>
<evidence type="ECO:0000256" key="6">
    <source>
        <dbReference type="ARBA" id="ARBA00012109"/>
    </source>
</evidence>
<evidence type="ECO:0000256" key="8">
    <source>
        <dbReference type="ARBA" id="ARBA00022723"/>
    </source>
</evidence>
<dbReference type="EC" id="1.14.14.1" evidence="6"/>
<dbReference type="KEGG" id="pxu:106117299"/>
<evidence type="ECO:0000256" key="3">
    <source>
        <dbReference type="ARBA" id="ARBA00004174"/>
    </source>
</evidence>
<dbReference type="GO" id="GO:0005506">
    <property type="term" value="F:iron ion binding"/>
    <property type="evidence" value="ECO:0007669"/>
    <property type="project" value="InterPro"/>
</dbReference>
<evidence type="ECO:0000256" key="9">
    <source>
        <dbReference type="ARBA" id="ARBA00022824"/>
    </source>
</evidence>
<dbReference type="Pfam" id="PF00067">
    <property type="entry name" value="p450"/>
    <property type="match status" value="1"/>
</dbReference>
<dbReference type="PANTHER" id="PTHR24292:SF45">
    <property type="entry name" value="CYTOCHROME P450 6G1-RELATED"/>
    <property type="match status" value="1"/>
</dbReference>
<name>A0A2Z6JJ49_PAPXU</name>
<keyword evidence="13 17" id="KW-0503">Monooxygenase</keyword>
<evidence type="ECO:0000256" key="1">
    <source>
        <dbReference type="ARBA" id="ARBA00001971"/>
    </source>
</evidence>
<evidence type="ECO:0000256" key="7">
    <source>
        <dbReference type="ARBA" id="ARBA00022617"/>
    </source>
</evidence>
<reference evidence="20" key="3">
    <citation type="submission" date="2025-04" db="UniProtKB">
        <authorList>
            <consortium name="RefSeq"/>
        </authorList>
    </citation>
    <scope>IDENTIFICATION</scope>
</reference>
<feature type="transmembrane region" description="Helical" evidence="18">
    <location>
        <begin position="12"/>
        <end position="32"/>
    </location>
</feature>
<dbReference type="CDD" id="cd11056">
    <property type="entry name" value="CYP6-like"/>
    <property type="match status" value="1"/>
</dbReference>
<dbReference type="InterPro" id="IPR001128">
    <property type="entry name" value="Cyt_P450"/>
</dbReference>
<evidence type="ECO:0000313" key="19">
    <source>
        <dbReference type="EMBL" id="DAB41781.1"/>
    </source>
</evidence>
<dbReference type="InterPro" id="IPR036396">
    <property type="entry name" value="Cyt_P450_sf"/>
</dbReference>
<reference evidence="19" key="1">
    <citation type="journal article" date="2009" name="BMC Genomics">
        <title>454 pyrosequencing based transcriptome analysis of Zygaena filipendulae with focus on genes involved in biosynthesis of cyanogenic glucosides.</title>
        <authorList>
            <person name="Zagrobelny M."/>
            <person name="Scheibye-Alsing K."/>
            <person name="Jensen N.B."/>
            <person name="Moller B.L."/>
            <person name="Gorodkin J."/>
            <person name="Bak S."/>
        </authorList>
    </citation>
    <scope>NUCLEOTIDE SEQUENCE</scope>
</reference>
<dbReference type="FunFam" id="1.10.630.10:FF:000042">
    <property type="entry name" value="Cytochrome P450"/>
    <property type="match status" value="1"/>
</dbReference>
<dbReference type="EMBL" id="BK010378">
    <property type="protein sequence ID" value="DAB41781.1"/>
    <property type="molecule type" value="Genomic_DNA"/>
</dbReference>
<evidence type="ECO:0000256" key="2">
    <source>
        <dbReference type="ARBA" id="ARBA00003690"/>
    </source>
</evidence>
<keyword evidence="9" id="KW-0256">Endoplasmic reticulum</keyword>
<evidence type="ECO:0000256" key="15">
    <source>
        <dbReference type="ARBA" id="ARBA00047827"/>
    </source>
</evidence>
<dbReference type="PANTHER" id="PTHR24292">
    <property type="entry name" value="CYTOCHROME P450"/>
    <property type="match status" value="1"/>
</dbReference>
<comment type="subcellular location">
    <subcellularLocation>
        <location evidence="4">Endoplasmic reticulum membrane</location>
        <topology evidence="4">Peripheral membrane protein</topology>
    </subcellularLocation>
    <subcellularLocation>
        <location evidence="3">Microsome membrane</location>
        <topology evidence="3">Peripheral membrane protein</topology>
    </subcellularLocation>
</comment>
<evidence type="ECO:0000256" key="4">
    <source>
        <dbReference type="ARBA" id="ARBA00004406"/>
    </source>
</evidence>
<keyword evidence="10" id="KW-0492">Microsome</keyword>
<dbReference type="GO" id="GO:0020037">
    <property type="term" value="F:heme binding"/>
    <property type="evidence" value="ECO:0007669"/>
    <property type="project" value="InterPro"/>
</dbReference>
<comment type="similarity">
    <text evidence="5 17">Belongs to the cytochrome P450 family.</text>
</comment>
<dbReference type="Gene3D" id="1.10.630.10">
    <property type="entry name" value="Cytochrome P450"/>
    <property type="match status" value="1"/>
</dbReference>
<evidence type="ECO:0000313" key="20">
    <source>
        <dbReference type="RefSeq" id="XP_013166993.1"/>
    </source>
</evidence>
<reference evidence="19" key="2">
    <citation type="journal article" date="2018" name="J. Mol. Evol.">
        <title>Evolution of the Biosynthetic Pathway for Cyanogenic Glucosides in Lepidoptera.</title>
        <authorList>
            <person name="Zagrobelny M."/>
            <person name="Jensen M.K."/>
            <person name="Vogel H."/>
            <person name="Feyereisen R."/>
            <person name="Bak S."/>
        </authorList>
    </citation>
    <scope>NUCLEOTIDE SEQUENCE</scope>
</reference>
<dbReference type="OrthoDB" id="2789670at2759"/>
<evidence type="ECO:0000256" key="14">
    <source>
        <dbReference type="ARBA" id="ARBA00023136"/>
    </source>
</evidence>